<comment type="caution">
    <text evidence="1">The sequence shown here is derived from an EMBL/GenBank/DDBJ whole genome shotgun (WGS) entry which is preliminary data.</text>
</comment>
<dbReference type="Proteomes" id="UP000036356">
    <property type="component" value="Unassembled WGS sequence"/>
</dbReference>
<sequence length="111" mass="12382">MSTYNFKVSISPIEALDLVKQNENANLVHEETHDLGNGSYIGTLIFEKYYMRVKNRVALVVIIDNIYGQTDVRSISTGSSEGMILNFDWGAANSFANSVQDILSDYIISPE</sequence>
<dbReference type="InterPro" id="IPR046117">
    <property type="entry name" value="DUF6054"/>
</dbReference>
<dbReference type="EMBL" id="LDZY01000009">
    <property type="protein sequence ID" value="KLU65276.1"/>
    <property type="molecule type" value="Genomic_DNA"/>
</dbReference>
<evidence type="ECO:0000313" key="1">
    <source>
        <dbReference type="EMBL" id="KLU65276.1"/>
    </source>
</evidence>
<dbReference type="Pfam" id="PF19524">
    <property type="entry name" value="DUF6054"/>
    <property type="match status" value="1"/>
</dbReference>
<dbReference type="RefSeq" id="WP_047810654.1">
    <property type="nucleotide sequence ID" value="NZ_LDZY01000009.1"/>
</dbReference>
<gene>
    <name evidence="1" type="ORF">DEAC_c28280</name>
</gene>
<dbReference type="AlphaFoldDB" id="A0A0J1IKN1"/>
<reference evidence="1 2" key="1">
    <citation type="submission" date="2015-06" db="EMBL/GenBank/DDBJ databases">
        <title>Draft genome of the moderately acidophilic sulfate reducer Candidatus Desulfosporosinus acididurans strain M1.</title>
        <authorList>
            <person name="Poehlein A."/>
            <person name="Petzsch P."/>
            <person name="Johnson B.D."/>
            <person name="Schloemann M."/>
            <person name="Daniel R."/>
            <person name="Muehling M."/>
        </authorList>
    </citation>
    <scope>NUCLEOTIDE SEQUENCE [LARGE SCALE GENOMIC DNA]</scope>
    <source>
        <strain evidence="1 2">M1</strain>
    </source>
</reference>
<protein>
    <submittedName>
        <fullName evidence="1">Uncharacterized protein</fullName>
    </submittedName>
</protein>
<proteinExistence type="predicted"/>
<organism evidence="1 2">
    <name type="scientific">Desulfosporosinus acididurans</name>
    <dbReference type="NCBI Taxonomy" id="476652"/>
    <lineage>
        <taxon>Bacteria</taxon>
        <taxon>Bacillati</taxon>
        <taxon>Bacillota</taxon>
        <taxon>Clostridia</taxon>
        <taxon>Eubacteriales</taxon>
        <taxon>Desulfitobacteriaceae</taxon>
        <taxon>Desulfosporosinus</taxon>
    </lineage>
</organism>
<name>A0A0J1IKN1_9FIRM</name>
<dbReference type="PATRIC" id="fig|476652.3.peg.2966"/>
<evidence type="ECO:0000313" key="2">
    <source>
        <dbReference type="Proteomes" id="UP000036356"/>
    </source>
</evidence>
<accession>A0A0J1IKN1</accession>
<keyword evidence="2" id="KW-1185">Reference proteome</keyword>